<dbReference type="EMBL" id="JAXIOK010000022">
    <property type="protein sequence ID" value="KAK4744419.1"/>
    <property type="molecule type" value="Genomic_DNA"/>
</dbReference>
<dbReference type="Proteomes" id="UP001345219">
    <property type="component" value="Chromosome 9"/>
</dbReference>
<sequence length="67" mass="7365">MSATDGSGGPSKLNNSSFTNDEQDISNKLPRLWISITCRKYPSPSLSSSDVEVEYQRGRSVREGRGD</sequence>
<organism evidence="2 3">
    <name type="scientific">Trapa incisa</name>
    <dbReference type="NCBI Taxonomy" id="236973"/>
    <lineage>
        <taxon>Eukaryota</taxon>
        <taxon>Viridiplantae</taxon>
        <taxon>Streptophyta</taxon>
        <taxon>Embryophyta</taxon>
        <taxon>Tracheophyta</taxon>
        <taxon>Spermatophyta</taxon>
        <taxon>Magnoliopsida</taxon>
        <taxon>eudicotyledons</taxon>
        <taxon>Gunneridae</taxon>
        <taxon>Pentapetalae</taxon>
        <taxon>rosids</taxon>
        <taxon>malvids</taxon>
        <taxon>Myrtales</taxon>
        <taxon>Lythraceae</taxon>
        <taxon>Trapa</taxon>
    </lineage>
</organism>
<evidence type="ECO:0000313" key="3">
    <source>
        <dbReference type="Proteomes" id="UP001345219"/>
    </source>
</evidence>
<proteinExistence type="predicted"/>
<comment type="caution">
    <text evidence="2">The sequence shown here is derived from an EMBL/GenBank/DDBJ whole genome shotgun (WGS) entry which is preliminary data.</text>
</comment>
<dbReference type="AlphaFoldDB" id="A0AAN7GUP2"/>
<protein>
    <submittedName>
        <fullName evidence="2">Uncharacterized protein</fullName>
    </submittedName>
</protein>
<accession>A0AAN7GUP2</accession>
<evidence type="ECO:0000313" key="2">
    <source>
        <dbReference type="EMBL" id="KAK4744419.1"/>
    </source>
</evidence>
<gene>
    <name evidence="2" type="ORF">SAY87_010731</name>
</gene>
<feature type="region of interest" description="Disordered" evidence="1">
    <location>
        <begin position="1"/>
        <end position="24"/>
    </location>
</feature>
<name>A0AAN7GUP2_9MYRT</name>
<evidence type="ECO:0000256" key="1">
    <source>
        <dbReference type="SAM" id="MobiDB-lite"/>
    </source>
</evidence>
<feature type="region of interest" description="Disordered" evidence="1">
    <location>
        <begin position="40"/>
        <end position="67"/>
    </location>
</feature>
<reference evidence="2 3" key="1">
    <citation type="journal article" date="2023" name="Hortic Res">
        <title>Pangenome of water caltrop reveals structural variations and asymmetric subgenome divergence after allopolyploidization.</title>
        <authorList>
            <person name="Zhang X."/>
            <person name="Chen Y."/>
            <person name="Wang L."/>
            <person name="Yuan Y."/>
            <person name="Fang M."/>
            <person name="Shi L."/>
            <person name="Lu R."/>
            <person name="Comes H.P."/>
            <person name="Ma Y."/>
            <person name="Chen Y."/>
            <person name="Huang G."/>
            <person name="Zhou Y."/>
            <person name="Zheng Z."/>
            <person name="Qiu Y."/>
        </authorList>
    </citation>
    <scope>NUCLEOTIDE SEQUENCE [LARGE SCALE GENOMIC DNA]</scope>
    <source>
        <tissue evidence="2">Roots</tissue>
    </source>
</reference>
<keyword evidence="3" id="KW-1185">Reference proteome</keyword>
<feature type="compositionally biased region" description="Basic and acidic residues" evidence="1">
    <location>
        <begin position="54"/>
        <end position="67"/>
    </location>
</feature>